<evidence type="ECO:0000313" key="6">
    <source>
        <dbReference type="Proteomes" id="UP000284842"/>
    </source>
</evidence>
<proteinExistence type="inferred from homology"/>
<reference evidence="5 6" key="1">
    <citation type="journal article" date="2018" name="Evol. Lett.">
        <title>Horizontal gene cluster transfer increased hallucinogenic mushroom diversity.</title>
        <authorList>
            <person name="Reynolds H.T."/>
            <person name="Vijayakumar V."/>
            <person name="Gluck-Thaler E."/>
            <person name="Korotkin H.B."/>
            <person name="Matheny P.B."/>
            <person name="Slot J.C."/>
        </authorList>
    </citation>
    <scope>NUCLEOTIDE SEQUENCE [LARGE SCALE GENOMIC DNA]</scope>
    <source>
        <strain evidence="5 6">2629</strain>
    </source>
</reference>
<comment type="similarity">
    <text evidence="2">Belongs to the cerato-platanin family.</text>
</comment>
<evidence type="ECO:0008006" key="7">
    <source>
        <dbReference type="Google" id="ProtNLM"/>
    </source>
</evidence>
<feature type="chain" id="PRO_5019502518" description="Cerato-platanin" evidence="4">
    <location>
        <begin position="20"/>
        <end position="147"/>
    </location>
</feature>
<organism evidence="5 6">
    <name type="scientific">Panaeolus cyanescens</name>
    <dbReference type="NCBI Taxonomy" id="181874"/>
    <lineage>
        <taxon>Eukaryota</taxon>
        <taxon>Fungi</taxon>
        <taxon>Dikarya</taxon>
        <taxon>Basidiomycota</taxon>
        <taxon>Agaricomycotina</taxon>
        <taxon>Agaricomycetes</taxon>
        <taxon>Agaricomycetidae</taxon>
        <taxon>Agaricales</taxon>
        <taxon>Agaricineae</taxon>
        <taxon>Galeropsidaceae</taxon>
        <taxon>Panaeolus</taxon>
    </lineage>
</organism>
<evidence type="ECO:0000313" key="5">
    <source>
        <dbReference type="EMBL" id="PPQ63342.1"/>
    </source>
</evidence>
<dbReference type="InterPro" id="IPR036908">
    <property type="entry name" value="RlpA-like_sf"/>
</dbReference>
<accession>A0A409V9G7</accession>
<dbReference type="OrthoDB" id="4898945at2759"/>
<dbReference type="Pfam" id="PF07249">
    <property type="entry name" value="Cerato-platanin"/>
    <property type="match status" value="1"/>
</dbReference>
<dbReference type="STRING" id="181874.A0A409V9G7"/>
<protein>
    <recommendedName>
        <fullName evidence="7">Cerato-platanin</fullName>
    </recommendedName>
</protein>
<sequence>MKFFTTAALLSLVPALAQAITVSYDTAYDKSSQSLSSVACSDGSNGLLTRGFTTFGSLPRFPRIGGVPAVAGWNSPACGTCWALTYTNGQGVKKTVNILAVDHSDAPDYNISLAAMNELTGGNAAQLGRVTVTAAQVAPSNCGMKNW</sequence>
<feature type="signal peptide" evidence="4">
    <location>
        <begin position="1"/>
        <end position="19"/>
    </location>
</feature>
<evidence type="ECO:0000256" key="2">
    <source>
        <dbReference type="ARBA" id="ARBA00010421"/>
    </source>
</evidence>
<dbReference type="Proteomes" id="UP000284842">
    <property type="component" value="Unassembled WGS sequence"/>
</dbReference>
<dbReference type="GO" id="GO:0005576">
    <property type="term" value="C:extracellular region"/>
    <property type="evidence" value="ECO:0007669"/>
    <property type="project" value="UniProtKB-SubCell"/>
</dbReference>
<keyword evidence="6" id="KW-1185">Reference proteome</keyword>
<dbReference type="Gene3D" id="2.40.40.10">
    <property type="entry name" value="RlpA-like domain"/>
    <property type="match status" value="1"/>
</dbReference>
<comment type="caution">
    <text evidence="5">The sequence shown here is derived from an EMBL/GenBank/DDBJ whole genome shotgun (WGS) entry which is preliminary data.</text>
</comment>
<dbReference type="CDD" id="cd22778">
    <property type="entry name" value="DPBB_CEPL-like"/>
    <property type="match status" value="1"/>
</dbReference>
<evidence type="ECO:0000256" key="3">
    <source>
        <dbReference type="ARBA" id="ARBA00022525"/>
    </source>
</evidence>
<evidence type="ECO:0000256" key="1">
    <source>
        <dbReference type="ARBA" id="ARBA00004613"/>
    </source>
</evidence>
<gene>
    <name evidence="5" type="ORF">CVT24_006715</name>
</gene>
<dbReference type="InterPro" id="IPR010829">
    <property type="entry name" value="Cerato-platanin"/>
</dbReference>
<dbReference type="SUPFAM" id="SSF50685">
    <property type="entry name" value="Barwin-like endoglucanases"/>
    <property type="match status" value="1"/>
</dbReference>
<keyword evidence="3" id="KW-0964">Secreted</keyword>
<evidence type="ECO:0000256" key="4">
    <source>
        <dbReference type="SAM" id="SignalP"/>
    </source>
</evidence>
<comment type="subcellular location">
    <subcellularLocation>
        <location evidence="1">Secreted</location>
    </subcellularLocation>
</comment>
<dbReference type="EMBL" id="NHTK01006125">
    <property type="protein sequence ID" value="PPQ63342.1"/>
    <property type="molecule type" value="Genomic_DNA"/>
</dbReference>
<name>A0A409V9G7_9AGAR</name>
<dbReference type="InParanoid" id="A0A409V9G7"/>
<dbReference type="AlphaFoldDB" id="A0A409V9G7"/>
<keyword evidence="4" id="KW-0732">Signal</keyword>